<dbReference type="InterPro" id="IPR014942">
    <property type="entry name" value="AbiEii"/>
</dbReference>
<reference evidence="1 3" key="1">
    <citation type="submission" date="2015-11" db="EMBL/GenBank/DDBJ databases">
        <title>Genomic analysis of 38 Legionella species identifies large and diverse effector repertoires.</title>
        <authorList>
            <person name="Burstein D."/>
            <person name="Amaro F."/>
            <person name="Zusman T."/>
            <person name="Lifshitz Z."/>
            <person name="Cohen O."/>
            <person name="Gilbert J.A."/>
            <person name="Pupko T."/>
            <person name="Shuman H.A."/>
            <person name="Segal G."/>
        </authorList>
    </citation>
    <scope>NUCLEOTIDE SEQUENCE [LARGE SCALE GENOMIC DNA]</scope>
    <source>
        <strain evidence="1 3">JA-26-G1-E2</strain>
    </source>
</reference>
<name>A0A0W0UNS7_9GAMM</name>
<dbReference type="Proteomes" id="UP000093336">
    <property type="component" value="Unassembled WGS sequence"/>
</dbReference>
<reference evidence="2 4" key="2">
    <citation type="submission" date="2016-05" db="EMBL/GenBank/DDBJ databases">
        <authorList>
            <person name="Prochazka B."/>
            <person name="Indra A."/>
            <person name="Hasenberger P."/>
            <person name="Blaschitz M."/>
            <person name="Wagner L."/>
            <person name="Wewalka G."/>
            <person name="Sorschag S."/>
            <person name="Schmid D."/>
            <person name="Ruppitsch W."/>
        </authorList>
    </citation>
    <scope>NUCLEOTIDE SEQUENCE [LARGE SCALE GENOMIC DNA]</scope>
    <source>
        <strain evidence="2 4">974010_12</strain>
    </source>
</reference>
<evidence type="ECO:0000313" key="3">
    <source>
        <dbReference type="Proteomes" id="UP000054715"/>
    </source>
</evidence>
<comment type="caution">
    <text evidence="1">The sequence shown here is derived from an EMBL/GenBank/DDBJ whole genome shotgun (WGS) entry which is preliminary data.</text>
</comment>
<dbReference type="AlphaFoldDB" id="A0A0W0UNS7"/>
<keyword evidence="4" id="KW-1185">Reference proteome</keyword>
<dbReference type="RefSeq" id="WP_058448700.1">
    <property type="nucleotide sequence ID" value="NZ_CAAAJF010000015.1"/>
</dbReference>
<proteinExistence type="predicted"/>
<dbReference type="Proteomes" id="UP000054715">
    <property type="component" value="Unassembled WGS sequence"/>
</dbReference>
<accession>A0A0W0UNS7</accession>
<evidence type="ECO:0000313" key="4">
    <source>
        <dbReference type="Proteomes" id="UP000093336"/>
    </source>
</evidence>
<evidence type="ECO:0000313" key="1">
    <source>
        <dbReference type="EMBL" id="KTD09293.1"/>
    </source>
</evidence>
<sequence length="90" mass="10784">MTESLDEIMADKLISLINTTRYVRHRDIWDLRWLKQRGSSINKQFILSKIKDYKITDYPTKLDDRIAKIDEIIYSKAFQDELSRFIPKCS</sequence>
<protein>
    <submittedName>
        <fullName evidence="1">Uncharacterized protein</fullName>
    </submittedName>
</protein>
<dbReference type="PATRIC" id="fig|455.5.peg.684"/>
<dbReference type="Pfam" id="PF08843">
    <property type="entry name" value="AbiEii"/>
    <property type="match status" value="1"/>
</dbReference>
<organism evidence="1 3">
    <name type="scientific">Legionella jamestowniensis</name>
    <dbReference type="NCBI Taxonomy" id="455"/>
    <lineage>
        <taxon>Bacteria</taxon>
        <taxon>Pseudomonadati</taxon>
        <taxon>Pseudomonadota</taxon>
        <taxon>Gammaproteobacteria</taxon>
        <taxon>Legionellales</taxon>
        <taxon>Legionellaceae</taxon>
        <taxon>Legionella</taxon>
    </lineage>
</organism>
<dbReference type="EMBL" id="LNYG01000012">
    <property type="protein sequence ID" value="KTD09293.1"/>
    <property type="molecule type" value="Genomic_DNA"/>
</dbReference>
<gene>
    <name evidence="2" type="ORF">A8135_07740</name>
    <name evidence="1" type="ORF">Ljam_0643</name>
</gene>
<dbReference type="STRING" id="455.Ljam_0643"/>
<dbReference type="EMBL" id="LYOZ01000002">
    <property type="protein sequence ID" value="OCH99139.1"/>
    <property type="molecule type" value="Genomic_DNA"/>
</dbReference>
<evidence type="ECO:0000313" key="2">
    <source>
        <dbReference type="EMBL" id="OCH99139.1"/>
    </source>
</evidence>